<feature type="domain" description="Mce/MlaD" evidence="2">
    <location>
        <begin position="41"/>
        <end position="118"/>
    </location>
</feature>
<feature type="transmembrane region" description="Helical" evidence="1">
    <location>
        <begin position="12"/>
        <end position="32"/>
    </location>
</feature>
<protein>
    <submittedName>
        <fullName evidence="3">MlaD family protein</fullName>
    </submittedName>
</protein>
<evidence type="ECO:0000259" key="2">
    <source>
        <dbReference type="Pfam" id="PF02470"/>
    </source>
</evidence>
<keyword evidence="1" id="KW-0812">Transmembrane</keyword>
<evidence type="ECO:0000256" key="1">
    <source>
        <dbReference type="SAM" id="Phobius"/>
    </source>
</evidence>
<dbReference type="PANTHER" id="PTHR33371">
    <property type="entry name" value="INTERMEMBRANE PHOSPHOLIPID TRANSPORT SYSTEM BINDING PROTEIN MLAD-RELATED"/>
    <property type="match status" value="1"/>
</dbReference>
<dbReference type="Proteomes" id="UP001056035">
    <property type="component" value="Chromosome"/>
</dbReference>
<gene>
    <name evidence="3" type="ORF">NBH00_11095</name>
</gene>
<accession>A0ABY5E1L7</accession>
<dbReference type="PANTHER" id="PTHR33371:SF4">
    <property type="entry name" value="INTERMEMBRANE PHOSPHOLIPID TRANSPORT SYSTEM BINDING PROTEIN MLAD"/>
    <property type="match status" value="1"/>
</dbReference>
<keyword evidence="4" id="KW-1185">Reference proteome</keyword>
<keyword evidence="1" id="KW-1133">Transmembrane helix</keyword>
<organism evidence="3 4">
    <name type="scientific">Paraconexibacter antarcticus</name>
    <dbReference type="NCBI Taxonomy" id="2949664"/>
    <lineage>
        <taxon>Bacteria</taxon>
        <taxon>Bacillati</taxon>
        <taxon>Actinomycetota</taxon>
        <taxon>Thermoleophilia</taxon>
        <taxon>Solirubrobacterales</taxon>
        <taxon>Paraconexibacteraceae</taxon>
        <taxon>Paraconexibacter</taxon>
    </lineage>
</organism>
<evidence type="ECO:0000313" key="4">
    <source>
        <dbReference type="Proteomes" id="UP001056035"/>
    </source>
</evidence>
<name>A0ABY5E1L7_9ACTN</name>
<dbReference type="EMBL" id="CP098502">
    <property type="protein sequence ID" value="UTI66732.1"/>
    <property type="molecule type" value="Genomic_DNA"/>
</dbReference>
<sequence length="468" mass="49710">METRLPPWRSLVLPGLFVLTCIVGGIFMWRSFGGDTPLQARGYRINVPLTDAPNLFPGSDVRIAGLSVGKITRVTRRGTTADAQLDIRPEFVPVRAGTRATLRSKSLLGEGFLELTPPRRKTRAIPDGGALRAADIVPAQRLDDVLGTFDPATRADLRALARGLARATRGAGGDVNQTLGEAEPATAGLQMTLGVLDRQGTSLRQLVANSATVVSALGRHEGALRSAITGAGRVFAVTAARNRALRRTVRALPPFLVALRGTARTLGAANADLQPAASALAGVAPAVRPALLQLRAVAPEARRTLDAVAATLPAADRGLPALRRILGAAAPALDALHPVLREALPVLQLLATVRDSAVTTFAGVSQIHNGTFLAEDGRVQHYANGIITLWNESIGGWVRRLPSNRGNTYPKPGFLDKIATGLESFDCRHVHNPNYLPPFGGTPPCITQGPWTFNGERRYYPTLQPAPP</sequence>
<reference evidence="3 4" key="1">
    <citation type="submission" date="2022-06" db="EMBL/GenBank/DDBJ databases">
        <title>Paraconexibacter antarcticus.</title>
        <authorList>
            <person name="Kim C.S."/>
        </authorList>
    </citation>
    <scope>NUCLEOTIDE SEQUENCE [LARGE SCALE GENOMIC DNA]</scope>
    <source>
        <strain evidence="3 4">02-257</strain>
    </source>
</reference>
<proteinExistence type="predicted"/>
<dbReference type="Pfam" id="PF02470">
    <property type="entry name" value="MlaD"/>
    <property type="match status" value="1"/>
</dbReference>
<dbReference type="RefSeq" id="WP_254573398.1">
    <property type="nucleotide sequence ID" value="NZ_CP098502.1"/>
</dbReference>
<dbReference type="InterPro" id="IPR003399">
    <property type="entry name" value="Mce/MlaD"/>
</dbReference>
<keyword evidence="1" id="KW-0472">Membrane</keyword>
<evidence type="ECO:0000313" key="3">
    <source>
        <dbReference type="EMBL" id="UTI66732.1"/>
    </source>
</evidence>
<dbReference type="InterPro" id="IPR052336">
    <property type="entry name" value="MlaD_Phospholipid_Transporter"/>
</dbReference>